<evidence type="ECO:0000313" key="2">
    <source>
        <dbReference type="Proteomes" id="UP000006001"/>
    </source>
</evidence>
<dbReference type="Proteomes" id="UP000006001">
    <property type="component" value="Unassembled WGS sequence"/>
</dbReference>
<proteinExistence type="predicted"/>
<dbReference type="STRING" id="649764.HMPREF0762_01058"/>
<evidence type="ECO:0000313" key="1">
    <source>
        <dbReference type="EMBL" id="EEZ61717.1"/>
    </source>
</evidence>
<protein>
    <submittedName>
        <fullName evidence="1">Uncharacterized protein</fullName>
    </submittedName>
</protein>
<gene>
    <name evidence="1" type="ORF">HMPREF0762_01058</name>
</gene>
<name>D0WGV4_SLAES</name>
<keyword evidence="2" id="KW-1185">Reference proteome</keyword>
<accession>D0WGV4</accession>
<comment type="caution">
    <text evidence="1">The sequence shown here is derived from an EMBL/GenBank/DDBJ whole genome shotgun (WGS) entry which is preliminary data.</text>
</comment>
<organism evidence="1 2">
    <name type="scientific">Slackia exigua (strain ATCC 700122 / DSM 15923 / CIP 105133 / JCM 11022 / KCTC 5966 / S-7)</name>
    <dbReference type="NCBI Taxonomy" id="649764"/>
    <lineage>
        <taxon>Bacteria</taxon>
        <taxon>Bacillati</taxon>
        <taxon>Actinomycetota</taxon>
        <taxon>Coriobacteriia</taxon>
        <taxon>Eggerthellales</taxon>
        <taxon>Eggerthellaceae</taxon>
        <taxon>Slackia</taxon>
    </lineage>
</organism>
<reference evidence="1" key="1">
    <citation type="submission" date="2009-10" db="EMBL/GenBank/DDBJ databases">
        <authorList>
            <person name="Weinstock G."/>
            <person name="Sodergren E."/>
            <person name="Clifton S."/>
            <person name="Fulton L."/>
            <person name="Fulton B."/>
            <person name="Courtney L."/>
            <person name="Fronick C."/>
            <person name="Harrison M."/>
            <person name="Strong C."/>
            <person name="Farmer C."/>
            <person name="Delahaunty K."/>
            <person name="Markovic C."/>
            <person name="Hall O."/>
            <person name="Minx P."/>
            <person name="Tomlinson C."/>
            <person name="Mitreva M."/>
            <person name="Nelson J."/>
            <person name="Hou S."/>
            <person name="Wollam A."/>
            <person name="Pepin K.H."/>
            <person name="Johnson M."/>
            <person name="Bhonagiri V."/>
            <person name="Nash W.E."/>
            <person name="Warren W."/>
            <person name="Chinwalla A."/>
            <person name="Mardis E.R."/>
            <person name="Wilson R.K."/>
        </authorList>
    </citation>
    <scope>NUCLEOTIDE SEQUENCE [LARGE SCALE GENOMIC DNA]</scope>
    <source>
        <strain evidence="1">ATCC 700122</strain>
    </source>
</reference>
<dbReference type="HOGENOM" id="CLU_3222135_0_0_11"/>
<sequence length="44" mass="5016">MPKSFPRLARRAVRGEGLRGETLGRTRWGAWEAGRFSQEPLAFL</sequence>
<dbReference type="EMBL" id="ACUX02000006">
    <property type="protein sequence ID" value="EEZ61717.1"/>
    <property type="molecule type" value="Genomic_DNA"/>
</dbReference>
<dbReference type="AlphaFoldDB" id="D0WGV4"/>